<name>A0A8K0A352_BRALA</name>
<dbReference type="EMBL" id="OV696691">
    <property type="protein sequence ID" value="CAH1268417.1"/>
    <property type="molecule type" value="Genomic_DNA"/>
</dbReference>
<organism evidence="3 4">
    <name type="scientific">Branchiostoma lanceolatum</name>
    <name type="common">Common lancelet</name>
    <name type="synonym">Amphioxus lanceolatum</name>
    <dbReference type="NCBI Taxonomy" id="7740"/>
    <lineage>
        <taxon>Eukaryota</taxon>
        <taxon>Metazoa</taxon>
        <taxon>Chordata</taxon>
        <taxon>Cephalochordata</taxon>
        <taxon>Leptocardii</taxon>
        <taxon>Amphioxiformes</taxon>
        <taxon>Branchiostomatidae</taxon>
        <taxon>Branchiostoma</taxon>
    </lineage>
</organism>
<feature type="transmembrane region" description="Helical" evidence="2">
    <location>
        <begin position="12"/>
        <end position="32"/>
    </location>
</feature>
<keyword evidence="2" id="KW-0472">Membrane</keyword>
<keyword evidence="2" id="KW-1133">Transmembrane helix</keyword>
<evidence type="ECO:0000313" key="3">
    <source>
        <dbReference type="EMBL" id="CAH1268417.1"/>
    </source>
</evidence>
<evidence type="ECO:0000256" key="1">
    <source>
        <dbReference type="SAM" id="Coils"/>
    </source>
</evidence>
<keyword evidence="1" id="KW-0175">Coiled coil</keyword>
<evidence type="ECO:0000313" key="4">
    <source>
        <dbReference type="Proteomes" id="UP000838412"/>
    </source>
</evidence>
<evidence type="ECO:0000256" key="2">
    <source>
        <dbReference type="SAM" id="Phobius"/>
    </source>
</evidence>
<accession>A0A8K0A352</accession>
<dbReference type="AlphaFoldDB" id="A0A8K0A352"/>
<dbReference type="Proteomes" id="UP000838412">
    <property type="component" value="Chromosome 6"/>
</dbReference>
<feature type="coiled-coil region" evidence="1">
    <location>
        <begin position="38"/>
        <end position="67"/>
    </location>
</feature>
<proteinExistence type="predicted"/>
<sequence length="73" mass="8888">MVNIGRLYTRIRFPLLFTLSLGSGYFFYRNFYVSVIEERRLKERARQQEQNAQFLKLRAEARQEQEKRKAEAK</sequence>
<protein>
    <submittedName>
        <fullName evidence="3">Hypp3872 protein</fullName>
    </submittedName>
</protein>
<keyword evidence="2" id="KW-0812">Transmembrane</keyword>
<keyword evidence="4" id="KW-1185">Reference proteome</keyword>
<gene>
    <name evidence="3" type="primary">Hypp3872</name>
    <name evidence="3" type="ORF">BLAG_LOCUS21361</name>
</gene>
<reference evidence="3" key="1">
    <citation type="submission" date="2022-01" db="EMBL/GenBank/DDBJ databases">
        <authorList>
            <person name="Braso-Vives M."/>
        </authorList>
    </citation>
    <scope>NUCLEOTIDE SEQUENCE</scope>
</reference>